<keyword evidence="1" id="KW-0812">Transmembrane</keyword>
<feature type="transmembrane region" description="Helical" evidence="1">
    <location>
        <begin position="330"/>
        <end position="359"/>
    </location>
</feature>
<protein>
    <recommendedName>
        <fullName evidence="4">G domain-containing protein</fullName>
    </recommendedName>
</protein>
<reference evidence="2" key="1">
    <citation type="submission" date="2023-03" db="EMBL/GenBank/DDBJ databases">
        <title>Massive genome expansion in bonnet fungi (Mycena s.s.) driven by repeated elements and novel gene families across ecological guilds.</title>
        <authorList>
            <consortium name="Lawrence Berkeley National Laboratory"/>
            <person name="Harder C.B."/>
            <person name="Miyauchi S."/>
            <person name="Viragh M."/>
            <person name="Kuo A."/>
            <person name="Thoen E."/>
            <person name="Andreopoulos B."/>
            <person name="Lu D."/>
            <person name="Skrede I."/>
            <person name="Drula E."/>
            <person name="Henrissat B."/>
            <person name="Morin E."/>
            <person name="Kohler A."/>
            <person name="Barry K."/>
            <person name="LaButti K."/>
            <person name="Morin E."/>
            <person name="Salamov A."/>
            <person name="Lipzen A."/>
            <person name="Mereny Z."/>
            <person name="Hegedus B."/>
            <person name="Baldrian P."/>
            <person name="Stursova M."/>
            <person name="Weitz H."/>
            <person name="Taylor A."/>
            <person name="Grigoriev I.V."/>
            <person name="Nagy L.G."/>
            <person name="Martin F."/>
            <person name="Kauserud H."/>
        </authorList>
    </citation>
    <scope>NUCLEOTIDE SEQUENCE</scope>
    <source>
        <strain evidence="2">9144</strain>
    </source>
</reference>
<keyword evidence="1" id="KW-1133">Transmembrane helix</keyword>
<evidence type="ECO:0000256" key="1">
    <source>
        <dbReference type="SAM" id="Phobius"/>
    </source>
</evidence>
<evidence type="ECO:0000313" key="2">
    <source>
        <dbReference type="EMBL" id="KAJ7192525.1"/>
    </source>
</evidence>
<feature type="transmembrane region" description="Helical" evidence="1">
    <location>
        <begin position="371"/>
        <end position="390"/>
    </location>
</feature>
<proteinExistence type="predicted"/>
<dbReference type="Gene3D" id="3.40.50.300">
    <property type="entry name" value="P-loop containing nucleotide triphosphate hydrolases"/>
    <property type="match status" value="1"/>
</dbReference>
<dbReference type="EMBL" id="JARJCW010000119">
    <property type="protein sequence ID" value="KAJ7192525.1"/>
    <property type="molecule type" value="Genomic_DNA"/>
</dbReference>
<evidence type="ECO:0000313" key="3">
    <source>
        <dbReference type="Proteomes" id="UP001219525"/>
    </source>
</evidence>
<keyword evidence="3" id="KW-1185">Reference proteome</keyword>
<dbReference type="SUPFAM" id="SSF52540">
    <property type="entry name" value="P-loop containing nucleoside triphosphate hydrolases"/>
    <property type="match status" value="1"/>
</dbReference>
<evidence type="ECO:0008006" key="4">
    <source>
        <dbReference type="Google" id="ProtNLM"/>
    </source>
</evidence>
<dbReference type="InterPro" id="IPR027417">
    <property type="entry name" value="P-loop_NTPase"/>
</dbReference>
<comment type="caution">
    <text evidence="2">The sequence shown here is derived from an EMBL/GenBank/DDBJ whole genome shotgun (WGS) entry which is preliminary data.</text>
</comment>
<dbReference type="CDD" id="cd00882">
    <property type="entry name" value="Ras_like_GTPase"/>
    <property type="match status" value="1"/>
</dbReference>
<keyword evidence="1" id="KW-0472">Membrane</keyword>
<dbReference type="AlphaFoldDB" id="A0AAD6XZS0"/>
<dbReference type="Proteomes" id="UP001219525">
    <property type="component" value="Unassembled WGS sequence"/>
</dbReference>
<name>A0AAD6XZS0_9AGAR</name>
<organism evidence="2 3">
    <name type="scientific">Mycena pura</name>
    <dbReference type="NCBI Taxonomy" id="153505"/>
    <lineage>
        <taxon>Eukaryota</taxon>
        <taxon>Fungi</taxon>
        <taxon>Dikarya</taxon>
        <taxon>Basidiomycota</taxon>
        <taxon>Agaricomycotina</taxon>
        <taxon>Agaricomycetes</taxon>
        <taxon>Agaricomycetidae</taxon>
        <taxon>Agaricales</taxon>
        <taxon>Marasmiineae</taxon>
        <taxon>Mycenaceae</taxon>
        <taxon>Mycena</taxon>
    </lineage>
</organism>
<accession>A0AAD6XZS0</accession>
<gene>
    <name evidence="2" type="ORF">GGX14DRAFT_578088</name>
</gene>
<sequence length="456" mass="50953">MASDTTENAVTQMLNECPRLRILVVGKSGAGKSSLISYAFGVDKESVSQHAPGQANIDHEIFPPQNPVVVVHDSMGFEPGKPENLERAEKFVRRRTGADVPLKEQVHIIWLCIQVPHAGGRVFEDGDEIFLRLASERNVPVLVVFTQFDKVIDSFRKHREEKETRANQKFEKLCVVPLGEMSPEFQYARTAGLSSGRFAKPDIPALANLVEMSRDLVRNRGCGDAWLVYSIAQRASAKVTIEACVAIGMKGHWNILCSTAKFPGWTLNQCLDKIHDEMVDSWNFYDPRGRLRDGELRKKMKILAQLAAPSDVSEARTWFPDVSSDTIQQLIVPVIGTTATVVAGLAIGLSVSFGTMLATAYQNTEPTLRCFMAYIVGLTLILHKLFIRLLRWPPEELSEEDIAVILETYELSIYSAYDDIRRYVNKAVWRMKLSSGPAQKEVIELLRKFTGIGEAA</sequence>